<gene>
    <name evidence="1" type="primary">brxD</name>
    <name evidence="1" type="ORF">HWN36_09720</name>
</gene>
<keyword evidence="1" id="KW-0067">ATP-binding</keyword>
<evidence type="ECO:0000313" key="2">
    <source>
        <dbReference type="Proteomes" id="UP000570823"/>
    </source>
</evidence>
<accession>A0A7K4HRA6</accession>
<dbReference type="NCBIfam" id="NF033438">
    <property type="entry name" value="BREX_BrxD"/>
    <property type="match status" value="1"/>
</dbReference>
<dbReference type="Proteomes" id="UP000570823">
    <property type="component" value="Unassembled WGS sequence"/>
</dbReference>
<keyword evidence="1" id="KW-0547">Nucleotide-binding</keyword>
<dbReference type="EMBL" id="JABXWR010000001">
    <property type="protein sequence ID" value="NVO67577.1"/>
    <property type="molecule type" value="Genomic_DNA"/>
</dbReference>
<dbReference type="OrthoDB" id="117727at2157"/>
<evidence type="ECO:0000313" key="1">
    <source>
        <dbReference type="EMBL" id="NVO67577.1"/>
    </source>
</evidence>
<reference evidence="1 2" key="1">
    <citation type="submission" date="2020-06" db="EMBL/GenBank/DDBJ databases">
        <title>Methanofollis fontis sp. nov., a methanogen isolated from marine sediments near a cold seep at Four-Way Closure Ridge offshore southwestern Taiwan.</title>
        <authorList>
            <person name="Chen S.-C."/>
            <person name="Teng N.-H."/>
            <person name="Lin Y.-S."/>
            <person name="Lai M.-C."/>
            <person name="Chen H.-H."/>
            <person name="Wang C.-C."/>
        </authorList>
    </citation>
    <scope>NUCLEOTIDE SEQUENCE [LARGE SCALE GENOMIC DNA]</scope>
    <source>
        <strain evidence="1 2">DSM 2702</strain>
    </source>
</reference>
<sequence length="425" mass="46363">MDGNKAESIGIINALRRGTVPASGLERLAVGLAVEERVIGGQLDYTASGGADVKFVRGEYGSGKTFLVARALEIARSKGFATAHVMISGDTPLHKLSALYFRILSSLRTAEHEHALKEIVDNWIFSIEERIIEVEGAAEEDEALEAGTVARIEAALADISTVNPALAAALRVYYTANNAGDFPLAQAALGWLSGEPHIGRDFRRAAGVKGEVDDISAFVFLQGIVRIVRAAGYAGIAVAVDEVETVQALPSNLREKGYNNLRQIVDAVDRGEMPHCYFLFTGTPAFFEGSKGIRSLPPLYDRLRVVGTDGVANPLQAQIVLRPFDMDKLEEAALNVSGIYADAASPVDRSRISHRFIRSMIDRITSRFGGRVDVIPRIFLREFVDILDKCELYPDYDPSSAYAFDAGKVKGELREEEEVFLEVEL</sequence>
<protein>
    <submittedName>
        <fullName evidence="1">BREX system ATP-binding protein BrxD</fullName>
    </submittedName>
</protein>
<keyword evidence="2" id="KW-1185">Reference proteome</keyword>
<dbReference type="Pfam" id="PF10923">
    <property type="entry name" value="BrxC_BrxD"/>
    <property type="match status" value="1"/>
</dbReference>
<name>A0A7K4HRA6_9EURY</name>
<dbReference type="RefSeq" id="WP_176789154.1">
    <property type="nucleotide sequence ID" value="NZ_JABXWR010000001.1"/>
</dbReference>
<comment type="caution">
    <text evidence="1">The sequence shown here is derived from an EMBL/GenBank/DDBJ whole genome shotgun (WGS) entry which is preliminary data.</text>
</comment>
<organism evidence="1 2">
    <name type="scientific">Methanofollis tationis</name>
    <dbReference type="NCBI Taxonomy" id="81417"/>
    <lineage>
        <taxon>Archaea</taxon>
        <taxon>Methanobacteriati</taxon>
        <taxon>Methanobacteriota</taxon>
        <taxon>Stenosarchaea group</taxon>
        <taxon>Methanomicrobia</taxon>
        <taxon>Methanomicrobiales</taxon>
        <taxon>Methanomicrobiaceae</taxon>
        <taxon>Methanofollis</taxon>
    </lineage>
</organism>
<dbReference type="GO" id="GO:0005524">
    <property type="term" value="F:ATP binding"/>
    <property type="evidence" value="ECO:0007669"/>
    <property type="project" value="UniProtKB-KW"/>
</dbReference>
<dbReference type="AlphaFoldDB" id="A0A7K4HRA6"/>
<proteinExistence type="predicted"/>
<dbReference type="InterPro" id="IPR021228">
    <property type="entry name" value="BrxD"/>
</dbReference>